<evidence type="ECO:0000313" key="3">
    <source>
        <dbReference type="Proteomes" id="UP000078503"/>
    </source>
</evidence>
<protein>
    <recommendedName>
        <fullName evidence="4">DUF2909 domain-containing protein</fullName>
    </recommendedName>
</protein>
<gene>
    <name evidence="2" type="ORF">A3K86_08500</name>
</gene>
<dbReference type="OrthoDB" id="5706633at2"/>
<dbReference type="AlphaFoldDB" id="A0A178KIL2"/>
<dbReference type="EMBL" id="LVHF01000015">
    <property type="protein sequence ID" value="OAN16966.1"/>
    <property type="molecule type" value="Genomic_DNA"/>
</dbReference>
<accession>A0A178KIL2</accession>
<evidence type="ECO:0000313" key="2">
    <source>
        <dbReference type="EMBL" id="OAN16966.1"/>
    </source>
</evidence>
<dbReference type="Pfam" id="PF11137">
    <property type="entry name" value="DUF2909"/>
    <property type="match status" value="1"/>
</dbReference>
<evidence type="ECO:0008006" key="4">
    <source>
        <dbReference type="Google" id="ProtNLM"/>
    </source>
</evidence>
<keyword evidence="1" id="KW-0472">Membrane</keyword>
<dbReference type="Proteomes" id="UP000078503">
    <property type="component" value="Unassembled WGS sequence"/>
</dbReference>
<dbReference type="InterPro" id="IPR021313">
    <property type="entry name" value="DUF2909"/>
</dbReference>
<dbReference type="STRING" id="858640.A3K86_08500"/>
<evidence type="ECO:0000256" key="1">
    <source>
        <dbReference type="SAM" id="Phobius"/>
    </source>
</evidence>
<feature type="transmembrane region" description="Helical" evidence="1">
    <location>
        <begin position="37"/>
        <end position="61"/>
    </location>
</feature>
<dbReference type="RefSeq" id="WP_068330474.1">
    <property type="nucleotide sequence ID" value="NZ_LVHF01000015.1"/>
</dbReference>
<keyword evidence="3" id="KW-1185">Reference proteome</keyword>
<comment type="caution">
    <text evidence="2">The sequence shown here is derived from an EMBL/GenBank/DDBJ whole genome shotgun (WGS) entry which is preliminary data.</text>
</comment>
<sequence>MLIKALVVCLLVFIIYNLFRAVPLMLKPRQEVPLSRYLGRRLLLSVLALVLLLLGLATGWIEPNPRPF</sequence>
<keyword evidence="1" id="KW-0812">Transmembrane</keyword>
<name>A0A178KIL2_9GAMM</name>
<proteinExistence type="predicted"/>
<keyword evidence="1" id="KW-1133">Transmembrane helix</keyword>
<reference evidence="2 3" key="1">
    <citation type="submission" date="2016-03" db="EMBL/GenBank/DDBJ databases">
        <title>Photobacterium proteolyticum sp. nov. a protease producing bacterium isolated from ocean sediments of Laizhou Bay.</title>
        <authorList>
            <person name="Li Y."/>
        </authorList>
    </citation>
    <scope>NUCLEOTIDE SEQUENCE [LARGE SCALE GENOMIC DNA]</scope>
    <source>
        <strain evidence="2 3">R-40508</strain>
    </source>
</reference>
<organism evidence="2 3">
    <name type="scientific">Photobacterium jeanii</name>
    <dbReference type="NCBI Taxonomy" id="858640"/>
    <lineage>
        <taxon>Bacteria</taxon>
        <taxon>Pseudomonadati</taxon>
        <taxon>Pseudomonadota</taxon>
        <taxon>Gammaproteobacteria</taxon>
        <taxon>Vibrionales</taxon>
        <taxon>Vibrionaceae</taxon>
        <taxon>Photobacterium</taxon>
    </lineage>
</organism>